<dbReference type="Proteomes" id="UP000790787">
    <property type="component" value="Chromosome 3"/>
</dbReference>
<name>A0AC58U6Y1_TOBAC</name>
<keyword evidence="1" id="KW-1185">Reference proteome</keyword>
<reference evidence="1" key="1">
    <citation type="journal article" date="2014" name="Nat. Commun.">
        <title>The tobacco genome sequence and its comparison with those of tomato and potato.</title>
        <authorList>
            <person name="Sierro N."/>
            <person name="Battey J.N."/>
            <person name="Ouadi S."/>
            <person name="Bakaher N."/>
            <person name="Bovet L."/>
            <person name="Willig A."/>
            <person name="Goepfert S."/>
            <person name="Peitsch M.C."/>
            <person name="Ivanov N.V."/>
        </authorList>
    </citation>
    <scope>NUCLEOTIDE SEQUENCE [LARGE SCALE GENOMIC DNA]</scope>
</reference>
<proteinExistence type="predicted"/>
<organism evidence="1 2">
    <name type="scientific">Nicotiana tabacum</name>
    <name type="common">Common tobacco</name>
    <dbReference type="NCBI Taxonomy" id="4097"/>
    <lineage>
        <taxon>Eukaryota</taxon>
        <taxon>Viridiplantae</taxon>
        <taxon>Streptophyta</taxon>
        <taxon>Embryophyta</taxon>
        <taxon>Tracheophyta</taxon>
        <taxon>Spermatophyta</taxon>
        <taxon>Magnoliopsida</taxon>
        <taxon>eudicotyledons</taxon>
        <taxon>Gunneridae</taxon>
        <taxon>Pentapetalae</taxon>
        <taxon>asterids</taxon>
        <taxon>lamiids</taxon>
        <taxon>Solanales</taxon>
        <taxon>Solanaceae</taxon>
        <taxon>Nicotianoideae</taxon>
        <taxon>Nicotianeae</taxon>
        <taxon>Nicotiana</taxon>
    </lineage>
</organism>
<gene>
    <name evidence="2" type="primary">LOC107773694</name>
</gene>
<protein>
    <submittedName>
        <fullName evidence="2">Rab GTPase-activating protein 22-like</fullName>
    </submittedName>
</protein>
<evidence type="ECO:0000313" key="1">
    <source>
        <dbReference type="Proteomes" id="UP000790787"/>
    </source>
</evidence>
<accession>A0AC58U6Y1</accession>
<reference evidence="2" key="2">
    <citation type="submission" date="2025-08" db="UniProtKB">
        <authorList>
            <consortium name="RefSeq"/>
        </authorList>
    </citation>
    <scope>IDENTIFICATION</scope>
    <source>
        <tissue evidence="2">Leaf</tissue>
    </source>
</reference>
<sequence length="464" mass="52949">MGNSMIAACKNGKFSLEEVDSYFPVRTECQADVPKTFFRPKVGKTLSERRWNAAFSQEGYLDIAGVLRRIQRGGIHPSIKGAVWEFLLGCFDPNSTFEERNELRQRRREQYAAWKSECQKIVPVIGSGKFTTNAIVTDDGQPTEHSNTSSDAQNTNSALPVDNGVCDKKVIQWKLNLSQIGLDVVRTDRALVFFENQANQAKLWDVLAVYAWMDKDIGYVQGMTDICSPMVILLENEADAFWCFEHAMLRLRENFKCTANSIGVQSQLSTLAQIVKTVDPKLHQHLEELDGGEYLFALRMLMVLFRRELSFVDALYLWEVMWAMEYNPKIYSLYDNTREQLPELVYDGKVNDKQLKQYGKFERKKVRTGATKQNDALAIFLVASVLETKKKRLMKEAKGLDDVVQIVGEITGNLDAKKALNKALKVHKKVLEQGKFLYSPFSAQTHTHTSKKKGKRRKDLSYIL</sequence>
<evidence type="ECO:0000313" key="2">
    <source>
        <dbReference type="RefSeq" id="XP_075105219.1"/>
    </source>
</evidence>
<dbReference type="RefSeq" id="XP_075105219.1">
    <property type="nucleotide sequence ID" value="XM_075249118.1"/>
</dbReference>